<keyword evidence="2" id="KW-0963">Cytoplasm</keyword>
<dbReference type="PANTHER" id="PTHR43210">
    <property type="entry name" value="DETHIOBIOTIN SYNTHETASE"/>
    <property type="match status" value="1"/>
</dbReference>
<dbReference type="GO" id="GO:0004141">
    <property type="term" value="F:dethiobiotin synthase activity"/>
    <property type="evidence" value="ECO:0007669"/>
    <property type="project" value="UniProtKB-UniRule"/>
</dbReference>
<evidence type="ECO:0000313" key="3">
    <source>
        <dbReference type="EMBL" id="GHF22880.1"/>
    </source>
</evidence>
<feature type="binding site" evidence="2">
    <location>
        <position position="41"/>
    </location>
    <ligand>
        <name>substrate</name>
    </ligand>
</feature>
<comment type="caution">
    <text evidence="2">Lacks conserved residue(s) required for the propagation of feature annotation.</text>
</comment>
<comment type="similarity">
    <text evidence="2">Belongs to the dethiobiotin synthetase family.</text>
</comment>
<feature type="binding site" evidence="2">
    <location>
        <position position="116"/>
    </location>
    <ligand>
        <name>Mg(2+)</name>
        <dbReference type="ChEBI" id="CHEBI:18420"/>
    </ligand>
</feature>
<accession>A0A919ASS5</accession>
<comment type="pathway">
    <text evidence="2">Cofactor biosynthesis; biotin biosynthesis; biotin from 7,8-diaminononanoate: step 1/2.</text>
</comment>
<comment type="subunit">
    <text evidence="2">Homodimer.</text>
</comment>
<keyword evidence="2" id="KW-0479">Metal-binding</keyword>
<comment type="catalytic activity">
    <reaction evidence="2">
        <text>(7R,8S)-7,8-diammoniononanoate + CO2 + ATP = (4R,5S)-dethiobiotin + ADP + phosphate + 3 H(+)</text>
        <dbReference type="Rhea" id="RHEA:15805"/>
        <dbReference type="ChEBI" id="CHEBI:15378"/>
        <dbReference type="ChEBI" id="CHEBI:16526"/>
        <dbReference type="ChEBI" id="CHEBI:30616"/>
        <dbReference type="ChEBI" id="CHEBI:43474"/>
        <dbReference type="ChEBI" id="CHEBI:149469"/>
        <dbReference type="ChEBI" id="CHEBI:149473"/>
        <dbReference type="ChEBI" id="CHEBI:456216"/>
        <dbReference type="EC" id="6.3.3.3"/>
    </reaction>
</comment>
<keyword evidence="4" id="KW-1185">Reference proteome</keyword>
<comment type="cofactor">
    <cofactor evidence="2">
        <name>Mg(2+)</name>
        <dbReference type="ChEBI" id="CHEBI:18420"/>
    </cofactor>
</comment>
<reference evidence="3" key="1">
    <citation type="journal article" date="2014" name="Int. J. Syst. Evol. Microbiol.">
        <title>Complete genome sequence of Corynebacterium casei LMG S-19264T (=DSM 44701T), isolated from a smear-ripened cheese.</title>
        <authorList>
            <consortium name="US DOE Joint Genome Institute (JGI-PGF)"/>
            <person name="Walter F."/>
            <person name="Albersmeier A."/>
            <person name="Kalinowski J."/>
            <person name="Ruckert C."/>
        </authorList>
    </citation>
    <scope>NUCLEOTIDE SEQUENCE</scope>
    <source>
        <strain evidence="3">KCTC 42590</strain>
    </source>
</reference>
<feature type="binding site" evidence="2">
    <location>
        <position position="52"/>
    </location>
    <ligand>
        <name>Mg(2+)</name>
        <dbReference type="ChEBI" id="CHEBI:18420"/>
    </ligand>
</feature>
<dbReference type="PANTHER" id="PTHR43210:SF5">
    <property type="entry name" value="DETHIOBIOTIN SYNTHETASE"/>
    <property type="match status" value="1"/>
</dbReference>
<dbReference type="Pfam" id="PF13500">
    <property type="entry name" value="AAA_26"/>
    <property type="match status" value="1"/>
</dbReference>
<feature type="binding site" evidence="2">
    <location>
        <begin position="12"/>
        <end position="17"/>
    </location>
    <ligand>
        <name>ATP</name>
        <dbReference type="ChEBI" id="CHEBI:30616"/>
    </ligand>
</feature>
<name>A0A919ASS5_9PROT</name>
<evidence type="ECO:0000313" key="4">
    <source>
        <dbReference type="Proteomes" id="UP000630923"/>
    </source>
</evidence>
<dbReference type="EC" id="6.3.3.3" evidence="2"/>
<reference evidence="3" key="2">
    <citation type="submission" date="2020-09" db="EMBL/GenBank/DDBJ databases">
        <authorList>
            <person name="Sun Q."/>
            <person name="Kim S."/>
        </authorList>
    </citation>
    <scope>NUCLEOTIDE SEQUENCE</scope>
    <source>
        <strain evidence="3">KCTC 42590</strain>
    </source>
</reference>
<feature type="binding site" evidence="2">
    <location>
        <begin position="176"/>
        <end position="177"/>
    </location>
    <ligand>
        <name>ATP</name>
        <dbReference type="ChEBI" id="CHEBI:30616"/>
    </ligand>
</feature>
<dbReference type="GO" id="GO:0009102">
    <property type="term" value="P:biotin biosynthetic process"/>
    <property type="evidence" value="ECO:0007669"/>
    <property type="project" value="UniProtKB-UniRule"/>
</dbReference>
<dbReference type="GO" id="GO:0000287">
    <property type="term" value="F:magnesium ion binding"/>
    <property type="evidence" value="ECO:0007669"/>
    <property type="project" value="UniProtKB-UniRule"/>
</dbReference>
<protein>
    <recommendedName>
        <fullName evidence="2">ATP-dependent dethiobiotin synthetase BioD</fullName>
        <ecNumber evidence="2">6.3.3.3</ecNumber>
    </recommendedName>
    <alternativeName>
        <fullName evidence="2">DTB synthetase</fullName>
        <shortName evidence="2">DTBS</shortName>
    </alternativeName>
    <alternativeName>
        <fullName evidence="2">Dethiobiotin synthase</fullName>
    </alternativeName>
</protein>
<dbReference type="RefSeq" id="WP_191251879.1">
    <property type="nucleotide sequence ID" value="NZ_BNCI01000002.1"/>
</dbReference>
<organism evidence="3 4">
    <name type="scientific">Kordiimonas sediminis</name>
    <dbReference type="NCBI Taxonomy" id="1735581"/>
    <lineage>
        <taxon>Bacteria</taxon>
        <taxon>Pseudomonadati</taxon>
        <taxon>Pseudomonadota</taxon>
        <taxon>Alphaproteobacteria</taxon>
        <taxon>Kordiimonadales</taxon>
        <taxon>Kordiimonadaceae</taxon>
        <taxon>Kordiimonas</taxon>
    </lineage>
</organism>
<keyword evidence="2" id="KW-0547">Nucleotide-binding</keyword>
<dbReference type="AlphaFoldDB" id="A0A919ASS5"/>
<dbReference type="NCBIfam" id="TIGR00347">
    <property type="entry name" value="bioD"/>
    <property type="match status" value="1"/>
</dbReference>
<feature type="binding site" evidence="2">
    <location>
        <begin position="218"/>
        <end position="220"/>
    </location>
    <ligand>
        <name>ATP</name>
        <dbReference type="ChEBI" id="CHEBI:30616"/>
    </ligand>
</feature>
<dbReference type="GO" id="GO:0005524">
    <property type="term" value="F:ATP binding"/>
    <property type="evidence" value="ECO:0007669"/>
    <property type="project" value="UniProtKB-UniRule"/>
</dbReference>
<comment type="subcellular location">
    <subcellularLocation>
        <location evidence="2">Cytoplasm</location>
    </subcellularLocation>
</comment>
<dbReference type="HAMAP" id="MF_00336">
    <property type="entry name" value="BioD"/>
    <property type="match status" value="1"/>
</dbReference>
<dbReference type="EMBL" id="BNCI01000002">
    <property type="protein sequence ID" value="GHF22880.1"/>
    <property type="molecule type" value="Genomic_DNA"/>
</dbReference>
<dbReference type="Proteomes" id="UP000630923">
    <property type="component" value="Unassembled WGS sequence"/>
</dbReference>
<keyword evidence="1 2" id="KW-0093">Biotin biosynthesis</keyword>
<dbReference type="SUPFAM" id="SSF52540">
    <property type="entry name" value="P-loop containing nucleoside triphosphate hydrolases"/>
    <property type="match status" value="1"/>
</dbReference>
<comment type="function">
    <text evidence="2">Catalyzes a mechanistically unusual reaction, the ATP-dependent insertion of CO2 between the N7 and N8 nitrogen atoms of 7,8-diaminopelargonic acid (DAPA, also called 7,8-diammoniononanoate) to form a ureido ring.</text>
</comment>
<feature type="active site" evidence="2">
    <location>
        <position position="37"/>
    </location>
</feature>
<keyword evidence="2" id="KW-0436">Ligase</keyword>
<feature type="binding site" evidence="2">
    <location>
        <position position="16"/>
    </location>
    <ligand>
        <name>Mg(2+)</name>
        <dbReference type="ChEBI" id="CHEBI:18420"/>
    </ligand>
</feature>
<feature type="binding site" evidence="2">
    <location>
        <position position="52"/>
    </location>
    <ligand>
        <name>ATP</name>
        <dbReference type="ChEBI" id="CHEBI:30616"/>
    </ligand>
</feature>
<keyword evidence="2" id="KW-0460">Magnesium</keyword>
<feature type="binding site" evidence="2">
    <location>
        <begin position="116"/>
        <end position="119"/>
    </location>
    <ligand>
        <name>ATP</name>
        <dbReference type="ChEBI" id="CHEBI:30616"/>
    </ligand>
</feature>
<dbReference type="GO" id="GO:0005829">
    <property type="term" value="C:cytosol"/>
    <property type="evidence" value="ECO:0007669"/>
    <property type="project" value="TreeGrafter"/>
</dbReference>
<dbReference type="CDD" id="cd03109">
    <property type="entry name" value="DTBS"/>
    <property type="match status" value="1"/>
</dbReference>
<evidence type="ECO:0000256" key="1">
    <source>
        <dbReference type="ARBA" id="ARBA00022756"/>
    </source>
</evidence>
<comment type="caution">
    <text evidence="3">The sequence shown here is derived from an EMBL/GenBank/DDBJ whole genome shotgun (WGS) entry which is preliminary data.</text>
</comment>
<dbReference type="InterPro" id="IPR027417">
    <property type="entry name" value="P-loop_NTPase"/>
</dbReference>
<sequence length="225" mass="23212">MQGMFISSTGTEIGKTLVTASLVAQLRQQGQQVTAIKPVISGVTDQTMAGSDTAILADALGLPQIAESWDKISPFRYRAPLAPTMAAAAEGKTLDYDAFLAFCRSALAADGFTLVEGVGGSFVPLVGDKLVADWIADMGLASILVAGSYLGTISHTLATLEAMQARGLSVAGLVVSESLGGEDSPDFEETVLALAGLTGLKTVALPRLTKQPLWASAPDLTSLLV</sequence>
<keyword evidence="2" id="KW-0067">ATP-binding</keyword>
<proteinExistence type="inferred from homology"/>
<gene>
    <name evidence="2 3" type="primary">bioD</name>
    <name evidence="3" type="ORF">GCM10017044_16580</name>
</gene>
<dbReference type="PIRSF" id="PIRSF006755">
    <property type="entry name" value="DTB_synth"/>
    <property type="match status" value="1"/>
</dbReference>
<evidence type="ECO:0000256" key="2">
    <source>
        <dbReference type="HAMAP-Rule" id="MF_00336"/>
    </source>
</evidence>
<dbReference type="Gene3D" id="3.40.50.300">
    <property type="entry name" value="P-loop containing nucleotide triphosphate hydrolases"/>
    <property type="match status" value="1"/>
</dbReference>
<dbReference type="InterPro" id="IPR004472">
    <property type="entry name" value="DTB_synth_BioD"/>
</dbReference>